<dbReference type="SUPFAM" id="SSF52141">
    <property type="entry name" value="Uracil-DNA glycosylase-like"/>
    <property type="match status" value="1"/>
</dbReference>
<evidence type="ECO:0000256" key="2">
    <source>
        <dbReference type="ARBA" id="ARBA00022562"/>
    </source>
</evidence>
<dbReference type="Gene3D" id="3.40.470.10">
    <property type="entry name" value="Uracil-DNA glycosylase-like domain"/>
    <property type="match status" value="1"/>
</dbReference>
<dbReference type="GO" id="GO:0097510">
    <property type="term" value="P:base-excision repair, AP site formation via deaminated base removal"/>
    <property type="evidence" value="ECO:0007669"/>
    <property type="project" value="TreeGrafter"/>
</dbReference>
<keyword evidence="5" id="KW-0234">DNA repair</keyword>
<dbReference type="PANTHER" id="PTHR11264">
    <property type="entry name" value="URACIL-DNA GLYCOSYLASE"/>
    <property type="match status" value="1"/>
</dbReference>
<dbReference type="EMBL" id="MN913974">
    <property type="protein sequence ID" value="QJQ80303.1"/>
    <property type="molecule type" value="Genomic_DNA"/>
</dbReference>
<dbReference type="SMART" id="SM00987">
    <property type="entry name" value="UreE_C"/>
    <property type="match status" value="1"/>
</dbReference>
<gene>
    <name evidence="8" type="primary">GAMMAHV.ORF46</name>
</gene>
<dbReference type="GO" id="GO:0004844">
    <property type="term" value="F:uracil DNA N-glycosylase activity"/>
    <property type="evidence" value="ECO:0007669"/>
    <property type="project" value="InterPro"/>
</dbReference>
<organism evidence="8">
    <name type="scientific">Murine herpesvirus</name>
    <dbReference type="NCBI Taxonomy" id="1431748"/>
    <lineage>
        <taxon>Viruses</taxon>
        <taxon>Duplodnaviria</taxon>
        <taxon>Heunggongvirae</taxon>
        <taxon>Peploviricota</taxon>
        <taxon>Herviviricetes</taxon>
        <taxon>Herpesvirales</taxon>
        <taxon>Orthoherpesviridae</taxon>
        <taxon>Betaherpesvirinae</taxon>
        <taxon>Muromegalovirus</taxon>
    </lineage>
</organism>
<name>A0A6M4EHF9_9BETA</name>
<reference evidence="8" key="1">
    <citation type="submission" date="2020-01" db="EMBL/GenBank/DDBJ databases">
        <authorList>
            <person name="Rezuchova I."/>
            <person name="Hyblova M."/>
            <person name="Kudelova M."/>
            <person name="Bohmer M."/>
            <person name="Budis J."/>
            <person name="Szemes T."/>
        </authorList>
    </citation>
    <scope>NUCLEOTIDE SEQUENCE</scope>
    <source>
        <strain evidence="9">4556</strain>
        <strain evidence="8">72</strain>
    </source>
</reference>
<dbReference type="Pfam" id="PF03167">
    <property type="entry name" value="UDG"/>
    <property type="match status" value="1"/>
</dbReference>
<sequence>MDTWLKTHVWSLNVMQRDSVMDFLPQSWIDYLQLSAFSSKKLEQIMAAVENRRKQNIVYPDSEDVMRWAFSCPPENVRVVILGQDPYHGGQANGLAFSVHENFPVPPSLHNIFQELKRSVPDFQIPPSGCLDKWAEQGVLLLNCILTVDKGRPGSHHKLGWGWFTDYVISTISEKNDKCVFMLWGNKAIEKEVLINGSKHLVLKAQHPSPLASLGGYSSKQAPFLGCNHFSIANTYLTQHNKPSISWNL</sequence>
<dbReference type="HAMAP" id="MF_00148">
    <property type="entry name" value="UDG"/>
    <property type="match status" value="1"/>
</dbReference>
<dbReference type="InterPro" id="IPR005122">
    <property type="entry name" value="Uracil-DNA_glycosylase-like"/>
</dbReference>
<keyword evidence="2" id="KW-1048">Host nucleus</keyword>
<keyword evidence="3" id="KW-0227">DNA damage</keyword>
<dbReference type="SMR" id="A0A6M4EHF9"/>
<dbReference type="CDD" id="cd10027">
    <property type="entry name" value="UDG-F1-like"/>
    <property type="match status" value="1"/>
</dbReference>
<keyword evidence="4" id="KW-0378">Hydrolase</keyword>
<dbReference type="InterPro" id="IPR002043">
    <property type="entry name" value="UDG_fam1"/>
</dbReference>
<dbReference type="PROSITE" id="PS00130">
    <property type="entry name" value="U_DNA_GLYCOSYLASE"/>
    <property type="match status" value="1"/>
</dbReference>
<comment type="similarity">
    <text evidence="1">Belongs to the uracil-DNA glycosylase (UDG) superfamily. UNG family.</text>
</comment>
<dbReference type="EMBL" id="MN913973">
    <property type="protein sequence ID" value="QJQ80231.1"/>
    <property type="molecule type" value="Genomic_DNA"/>
</dbReference>
<evidence type="ECO:0000256" key="3">
    <source>
        <dbReference type="ARBA" id="ARBA00022763"/>
    </source>
</evidence>
<feature type="active site" description="Proton acceptor" evidence="6">
    <location>
        <position position="85"/>
    </location>
</feature>
<accession>A0A6M4EHF9</accession>
<dbReference type="InterPro" id="IPR036895">
    <property type="entry name" value="Uracil-DNA_glycosylase-like_sf"/>
</dbReference>
<dbReference type="NCBIfam" id="NF003592">
    <property type="entry name" value="PRK05254.1-5"/>
    <property type="match status" value="1"/>
</dbReference>
<evidence type="ECO:0000256" key="5">
    <source>
        <dbReference type="ARBA" id="ARBA00023204"/>
    </source>
</evidence>
<dbReference type="InterPro" id="IPR018085">
    <property type="entry name" value="Ura-DNA_Glyclase_AS"/>
</dbReference>
<evidence type="ECO:0000313" key="9">
    <source>
        <dbReference type="EMBL" id="QJQ80303.1"/>
    </source>
</evidence>
<proteinExistence type="inferred from homology"/>
<evidence type="ECO:0000313" key="8">
    <source>
        <dbReference type="EMBL" id="QJQ80231.1"/>
    </source>
</evidence>
<dbReference type="SMART" id="SM00986">
    <property type="entry name" value="UDG"/>
    <property type="match status" value="1"/>
</dbReference>
<evidence type="ECO:0000256" key="6">
    <source>
        <dbReference type="PROSITE-ProRule" id="PRU10072"/>
    </source>
</evidence>
<dbReference type="NCBIfam" id="NF003589">
    <property type="entry name" value="PRK05254.1-2"/>
    <property type="match status" value="1"/>
</dbReference>
<evidence type="ECO:0000259" key="7">
    <source>
        <dbReference type="SMART" id="SM00986"/>
    </source>
</evidence>
<evidence type="ECO:0000256" key="4">
    <source>
        <dbReference type="ARBA" id="ARBA00022801"/>
    </source>
</evidence>
<dbReference type="NCBIfam" id="NF003588">
    <property type="entry name" value="PRK05254.1-1"/>
    <property type="match status" value="1"/>
</dbReference>
<feature type="domain" description="Uracil-DNA glycosylase-like" evidence="7">
    <location>
        <begin position="70"/>
        <end position="237"/>
    </location>
</feature>
<evidence type="ECO:0000256" key="1">
    <source>
        <dbReference type="ARBA" id="ARBA00008184"/>
    </source>
</evidence>
<dbReference type="PANTHER" id="PTHR11264:SF0">
    <property type="entry name" value="URACIL-DNA GLYCOSYLASE"/>
    <property type="match status" value="1"/>
</dbReference>
<dbReference type="NCBIfam" id="TIGR00628">
    <property type="entry name" value="ung"/>
    <property type="match status" value="1"/>
</dbReference>
<protein>
    <submittedName>
        <fullName evidence="8">Uracil DNA glycosylase</fullName>
    </submittedName>
</protein>